<name>A0A0E0G222_ORYNI</name>
<proteinExistence type="predicted"/>
<dbReference type="HOGENOM" id="CLU_700927_0_0_1"/>
<organism evidence="1">
    <name type="scientific">Oryza nivara</name>
    <name type="common">Indian wild rice</name>
    <name type="synonym">Oryza sativa f. spontanea</name>
    <dbReference type="NCBI Taxonomy" id="4536"/>
    <lineage>
        <taxon>Eukaryota</taxon>
        <taxon>Viridiplantae</taxon>
        <taxon>Streptophyta</taxon>
        <taxon>Embryophyta</taxon>
        <taxon>Tracheophyta</taxon>
        <taxon>Spermatophyta</taxon>
        <taxon>Magnoliopsida</taxon>
        <taxon>Liliopsida</taxon>
        <taxon>Poales</taxon>
        <taxon>Poaceae</taxon>
        <taxon>BOP clade</taxon>
        <taxon>Oryzoideae</taxon>
        <taxon>Oryzeae</taxon>
        <taxon>Oryzinae</taxon>
        <taxon>Oryza</taxon>
    </lineage>
</organism>
<dbReference type="EnsemblPlants" id="ONIVA02G05850.1">
    <property type="protein sequence ID" value="ONIVA02G05850.1"/>
    <property type="gene ID" value="ONIVA02G05850"/>
</dbReference>
<dbReference type="Gramene" id="ONIVA02G05850.1">
    <property type="protein sequence ID" value="ONIVA02G05850.1"/>
    <property type="gene ID" value="ONIVA02G05850"/>
</dbReference>
<dbReference type="Proteomes" id="UP000006591">
    <property type="component" value="Chromosome 2"/>
</dbReference>
<evidence type="ECO:0000313" key="1">
    <source>
        <dbReference type="EnsemblPlants" id="ONIVA02G05850.1"/>
    </source>
</evidence>
<reference evidence="1" key="2">
    <citation type="submission" date="2018-04" db="EMBL/GenBank/DDBJ databases">
        <title>OnivRS2 (Oryza nivara Reference Sequence Version 2).</title>
        <authorList>
            <person name="Zhang J."/>
            <person name="Kudrna D."/>
            <person name="Lee S."/>
            <person name="Talag J."/>
            <person name="Rajasekar S."/>
            <person name="Welchert J."/>
            <person name="Hsing Y.-I."/>
            <person name="Wing R.A."/>
        </authorList>
    </citation>
    <scope>NUCLEOTIDE SEQUENCE [LARGE SCALE GENOMIC DNA]</scope>
    <source>
        <strain evidence="1">SL10</strain>
    </source>
</reference>
<accession>A0A0E0G222</accession>
<evidence type="ECO:0000313" key="2">
    <source>
        <dbReference type="Proteomes" id="UP000006591"/>
    </source>
</evidence>
<keyword evidence="2" id="KW-1185">Reference proteome</keyword>
<dbReference type="AlphaFoldDB" id="A0A0E0G222"/>
<sequence>MELQYNRGIGARVAGAVIQQDGASLPPATVAHVNRRGRRRAPAMLAAGAAPGKRAPAWLAPLPPFLLVASILGPGFDSPCTSTRRQRGVCDDFVNLQDGFAGLVFEDAHRGLTRPEPVANRNRGGFWQGWLGDWVGRSVGRSHWTIYMYPVGTSVQRLPFHRRQSKLELQRLAAASKHLTAAAPDAAPKSELRQPAGTTQLLLLHLHHDACQRMEGNEGRIPIAVVAPYNHYTDASKATIWLLHLDAINIMNNPPKFKASNGGRINPPKAHKTTMVKNQAKPVAISFLAALLPGGSPPWLAISSPVGHLPIRWPPSWRPPALPATSLQGGLLLVNHLHIRRPGPSPRPAIVEELQYNADTHNTRHDRYLSLILANDAIIIIPSGYKYPEIDRIG</sequence>
<protein>
    <submittedName>
        <fullName evidence="1">Uncharacterized protein</fullName>
    </submittedName>
</protein>
<reference evidence="1" key="1">
    <citation type="submission" date="2015-04" db="UniProtKB">
        <authorList>
            <consortium name="EnsemblPlants"/>
        </authorList>
    </citation>
    <scope>IDENTIFICATION</scope>
    <source>
        <strain evidence="1">SL10</strain>
    </source>
</reference>